<dbReference type="Proteomes" id="UP000092582">
    <property type="component" value="Chromosome 1"/>
</dbReference>
<dbReference type="RefSeq" id="WP_066595293.1">
    <property type="nucleotide sequence ID" value="NZ_CP016282.1"/>
</dbReference>
<evidence type="ECO:0000256" key="1">
    <source>
        <dbReference type="SAM" id="MobiDB-lite"/>
    </source>
</evidence>
<evidence type="ECO:0000256" key="2">
    <source>
        <dbReference type="SAM" id="Phobius"/>
    </source>
</evidence>
<dbReference type="Gene3D" id="1.10.510.10">
    <property type="entry name" value="Transferase(Phosphotransferase) domain 1"/>
    <property type="match status" value="1"/>
</dbReference>
<name>A0A1B1BJB1_9MICO</name>
<feature type="transmembrane region" description="Helical" evidence="2">
    <location>
        <begin position="270"/>
        <end position="297"/>
    </location>
</feature>
<dbReference type="OrthoDB" id="5125808at2"/>
<gene>
    <name evidence="3" type="ORF">PA27867_1700</name>
</gene>
<feature type="compositionally biased region" description="Gly residues" evidence="1">
    <location>
        <begin position="360"/>
        <end position="369"/>
    </location>
</feature>
<dbReference type="AlphaFoldDB" id="A0A1B1BJB1"/>
<organism evidence="3 4">
    <name type="scientific">Cryobacterium arcticum</name>
    <dbReference type="NCBI Taxonomy" id="670052"/>
    <lineage>
        <taxon>Bacteria</taxon>
        <taxon>Bacillati</taxon>
        <taxon>Actinomycetota</taxon>
        <taxon>Actinomycetes</taxon>
        <taxon>Micrococcales</taxon>
        <taxon>Microbacteriaceae</taxon>
        <taxon>Cryobacterium</taxon>
    </lineage>
</organism>
<reference evidence="3 4" key="1">
    <citation type="submission" date="2016-06" db="EMBL/GenBank/DDBJ databases">
        <title>Genome sequencing of Cryobacterium arcticum PAMC 27867.</title>
        <authorList>
            <person name="Lee J."/>
            <person name="Kim O.-S."/>
        </authorList>
    </citation>
    <scope>NUCLEOTIDE SEQUENCE [LARGE SCALE GENOMIC DNA]</scope>
    <source>
        <strain evidence="3 4">PAMC 27867</strain>
    </source>
</reference>
<keyword evidence="2" id="KW-1133">Transmembrane helix</keyword>
<keyword evidence="2" id="KW-0472">Membrane</keyword>
<dbReference type="STRING" id="670052.PA27867_1700"/>
<accession>A0A1B1BJB1</accession>
<sequence>MDEASTAGVSGTVAGHRLVRRIGTGSRSSVYLGVTSGPGGEPRTAALQVFRPGQDGAVLDRQVRALLTVPGGHLCRLIDVATTPDGRVCLVLERLPGPTLDRALADQSALTAGEAVTIGATVTAALGALHAAGFSHPAIGAACVRFDASGRPVLVGLGALDDLPAGGGGAARRRDDLLRLAGFLRRLLDHLDPRDPHAGGAAAVLARFESAATARPLPPDLTGLEAALFDWAPAAAVRGTGTGRVAETGAEAGAVETGAVVTAAVVTGAVLAGAVSAGAVLTGAVVGAAGMPSAVVVRRGPERSGRPAGARGPEPRLVPAIVAALGAGRVRLRRVRRPVLVGVGLAVVLGAGGLGALGQGDAAPGGGGQPEPPSQARSDAPSDAAANATGHDADAPAVPTDSLLADDPAAATLTLLALRDRCLADASVLCLDSVDQAGSVASAADVYTVRQGLPEPPTGWGSPRGSTAPFTASVQERTGNSALVLLTPVSDPAGSEVVETRQPASALVIKGEAGWRLRELFDW</sequence>
<dbReference type="EMBL" id="CP016282">
    <property type="protein sequence ID" value="ANP72654.1"/>
    <property type="molecule type" value="Genomic_DNA"/>
</dbReference>
<feature type="transmembrane region" description="Helical" evidence="2">
    <location>
        <begin position="339"/>
        <end position="357"/>
    </location>
</feature>
<dbReference type="InterPro" id="IPR011009">
    <property type="entry name" value="Kinase-like_dom_sf"/>
</dbReference>
<protein>
    <recommendedName>
        <fullName evidence="5">Protein kinase domain-containing protein</fullName>
    </recommendedName>
</protein>
<proteinExistence type="predicted"/>
<evidence type="ECO:0000313" key="4">
    <source>
        <dbReference type="Proteomes" id="UP000092582"/>
    </source>
</evidence>
<dbReference type="SUPFAM" id="SSF56112">
    <property type="entry name" value="Protein kinase-like (PK-like)"/>
    <property type="match status" value="1"/>
</dbReference>
<keyword evidence="4" id="KW-1185">Reference proteome</keyword>
<evidence type="ECO:0008006" key="5">
    <source>
        <dbReference type="Google" id="ProtNLM"/>
    </source>
</evidence>
<feature type="region of interest" description="Disordered" evidence="1">
    <location>
        <begin position="360"/>
        <end position="402"/>
    </location>
</feature>
<feature type="compositionally biased region" description="Low complexity" evidence="1">
    <location>
        <begin position="383"/>
        <end position="402"/>
    </location>
</feature>
<keyword evidence="2" id="KW-0812">Transmembrane</keyword>
<dbReference type="KEGG" id="cart:PA27867_1700"/>
<evidence type="ECO:0000313" key="3">
    <source>
        <dbReference type="EMBL" id="ANP72654.1"/>
    </source>
</evidence>